<organism evidence="1">
    <name type="scientific">marine sediment metagenome</name>
    <dbReference type="NCBI Taxonomy" id="412755"/>
    <lineage>
        <taxon>unclassified sequences</taxon>
        <taxon>metagenomes</taxon>
        <taxon>ecological metagenomes</taxon>
    </lineage>
</organism>
<protein>
    <submittedName>
        <fullName evidence="1">Uncharacterized protein</fullName>
    </submittedName>
</protein>
<dbReference type="EMBL" id="BARU01009647">
    <property type="protein sequence ID" value="GAH39794.1"/>
    <property type="molecule type" value="Genomic_DNA"/>
</dbReference>
<dbReference type="SUPFAM" id="SSF52540">
    <property type="entry name" value="P-loop containing nucleoside triphosphate hydrolases"/>
    <property type="match status" value="1"/>
</dbReference>
<feature type="non-terminal residue" evidence="1">
    <location>
        <position position="1"/>
    </location>
</feature>
<feature type="non-terminal residue" evidence="1">
    <location>
        <position position="327"/>
    </location>
</feature>
<dbReference type="InterPro" id="IPR027417">
    <property type="entry name" value="P-loop_NTPase"/>
</dbReference>
<accession>X1GDV2</accession>
<sequence>NLKTNSEKIIEAIKTEDFKIKPEDFKLKNNNLEGCCNSSFIKLGGILRKELNLKETEFVLNIFNNHLLENPMEQKAISGMIRELDRYVQYDEQELALKVLQYMRDAEDATRNDVERALQEKKIRIDKVLNYLAREGYLIKRGRSYHIIKKVEWKDTLINVGKPVPFIVPYFYDVANFNFGDLILIGSKAKYGKTHLAINIIKRLVEQGIKPYYISLETGSRFAEIALQLGLKEGDFYHTFCADPTKIELEKDAVTIIDWLLIVDKAKTDLVFRHFIEQLNKTNGFLFIFQQLKQDGSWFACVDKDTEVLSENGWKRYFQLNKDEKIA</sequence>
<proteinExistence type="predicted"/>
<comment type="caution">
    <text evidence="1">The sequence shown here is derived from an EMBL/GenBank/DDBJ whole genome shotgun (WGS) entry which is preliminary data.</text>
</comment>
<dbReference type="Gene3D" id="3.40.50.300">
    <property type="entry name" value="P-loop containing nucleotide triphosphate hydrolases"/>
    <property type="match status" value="1"/>
</dbReference>
<evidence type="ECO:0000313" key="1">
    <source>
        <dbReference type="EMBL" id="GAH39794.1"/>
    </source>
</evidence>
<gene>
    <name evidence="1" type="ORF">S03H2_18580</name>
</gene>
<dbReference type="AlphaFoldDB" id="X1GDV2"/>
<reference evidence="1" key="1">
    <citation type="journal article" date="2014" name="Front. Microbiol.">
        <title>High frequency of phylogenetically diverse reductive dehalogenase-homologous genes in deep subseafloor sedimentary metagenomes.</title>
        <authorList>
            <person name="Kawai M."/>
            <person name="Futagami T."/>
            <person name="Toyoda A."/>
            <person name="Takaki Y."/>
            <person name="Nishi S."/>
            <person name="Hori S."/>
            <person name="Arai W."/>
            <person name="Tsubouchi T."/>
            <person name="Morono Y."/>
            <person name="Uchiyama I."/>
            <person name="Ito T."/>
            <person name="Fujiyama A."/>
            <person name="Inagaki F."/>
            <person name="Takami H."/>
        </authorList>
    </citation>
    <scope>NUCLEOTIDE SEQUENCE</scope>
    <source>
        <strain evidence="1">Expedition CK06-06</strain>
    </source>
</reference>
<name>X1GDV2_9ZZZZ</name>